<protein>
    <recommendedName>
        <fullName evidence="4">K Homology domain-containing protein</fullName>
    </recommendedName>
</protein>
<dbReference type="SMART" id="SM00322">
    <property type="entry name" value="KH"/>
    <property type="match status" value="5"/>
</dbReference>
<feature type="region of interest" description="Disordered" evidence="3">
    <location>
        <begin position="810"/>
        <end position="900"/>
    </location>
</feature>
<organism evidence="5 6">
    <name type="scientific">Kingdonia uniflora</name>
    <dbReference type="NCBI Taxonomy" id="39325"/>
    <lineage>
        <taxon>Eukaryota</taxon>
        <taxon>Viridiplantae</taxon>
        <taxon>Streptophyta</taxon>
        <taxon>Embryophyta</taxon>
        <taxon>Tracheophyta</taxon>
        <taxon>Spermatophyta</taxon>
        <taxon>Magnoliopsida</taxon>
        <taxon>Ranunculales</taxon>
        <taxon>Circaeasteraceae</taxon>
        <taxon>Kingdonia</taxon>
    </lineage>
</organism>
<feature type="region of interest" description="Disordered" evidence="3">
    <location>
        <begin position="96"/>
        <end position="118"/>
    </location>
</feature>
<feature type="domain" description="K Homology" evidence="4">
    <location>
        <begin position="540"/>
        <end position="610"/>
    </location>
</feature>
<keyword evidence="1" id="KW-0677">Repeat</keyword>
<dbReference type="InterPro" id="IPR036612">
    <property type="entry name" value="KH_dom_type_1_sf"/>
</dbReference>
<proteinExistence type="predicted"/>
<keyword evidence="2" id="KW-0694">RNA-binding</keyword>
<feature type="domain" description="K Homology" evidence="4">
    <location>
        <begin position="305"/>
        <end position="378"/>
    </location>
</feature>
<keyword evidence="6" id="KW-1185">Reference proteome</keyword>
<comment type="caution">
    <text evidence="5">The sequence shown here is derived from an EMBL/GenBank/DDBJ whole genome shotgun (WGS) entry which is preliminary data.</text>
</comment>
<evidence type="ECO:0000256" key="1">
    <source>
        <dbReference type="ARBA" id="ARBA00022737"/>
    </source>
</evidence>
<dbReference type="InterPro" id="IPR004087">
    <property type="entry name" value="KH_dom"/>
</dbReference>
<feature type="domain" description="K Homology" evidence="4">
    <location>
        <begin position="391"/>
        <end position="466"/>
    </location>
</feature>
<dbReference type="CDD" id="cd22459">
    <property type="entry name" value="KH-I_PEPPER_rpt1_like"/>
    <property type="match status" value="2"/>
</dbReference>
<evidence type="ECO:0000259" key="4">
    <source>
        <dbReference type="SMART" id="SM00322"/>
    </source>
</evidence>
<dbReference type="AlphaFoldDB" id="A0A7J7NF87"/>
<dbReference type="InterPro" id="IPR004088">
    <property type="entry name" value="KH_dom_type_1"/>
</dbReference>
<feature type="region of interest" description="Disordered" evidence="3">
    <location>
        <begin position="234"/>
        <end position="291"/>
    </location>
</feature>
<dbReference type="PROSITE" id="PS50084">
    <property type="entry name" value="KH_TYPE_1"/>
    <property type="match status" value="5"/>
</dbReference>
<dbReference type="Gene3D" id="3.30.310.210">
    <property type="match status" value="1"/>
</dbReference>
<name>A0A7J7NF87_9MAGN</name>
<dbReference type="OrthoDB" id="442947at2759"/>
<evidence type="ECO:0000256" key="3">
    <source>
        <dbReference type="SAM" id="MobiDB-lite"/>
    </source>
</evidence>
<feature type="compositionally biased region" description="Low complexity" evidence="3">
    <location>
        <begin position="843"/>
        <end position="857"/>
    </location>
</feature>
<feature type="domain" description="K Homology" evidence="4">
    <location>
        <begin position="159"/>
        <end position="234"/>
    </location>
</feature>
<sequence length="900" mass="98071">MGKNNKKPFSFRQRPPQFENKKGFKKVRRQNSSHERRDATPGDAETVYRLLCPAKKIGSVIGKGGDIIKAIRDETYAKIKVAEAVPGTDERVVLISSSSTRQPKTGEDLENTDPSEKEQEEMLPHCPAQHALLKVHQRIAEDDYLYGGGTVNEDDKENDVITARLLVPTNQVGCLLGKGGHVINELRSETGANIRILAAEHLPACAMSTDELVQISGTSAVAMRALYEVSTRLHQNPRPPMNHPSSAGVPRDIPPQRNPMWSQKSSGFHGAPPMPRFGGHGNEPSRFPPGGFNGFPARNNGNASAEFSMKILCPTEKIGLVIGKGGSTVNQIQQATRTDIHVDRTTPESDEHAIIVSSFDAPWNPISPTIEAIVQLQNTMVQLPNSRGDISEVTTRLLVPSTKVGCLLGQGGHIINEMRRRSKADIRIISDDGKPLCASKDEELVQISGNVIVARDALVEISSRLRMRSLEGLAPAAEPGPVGPSRRFGSSNNFFERALPPSGMIGSGSSSGYEQMKGGYREYGPQTFPFHAPNPGFPNINGSMEVKIPNSAMGSVLAAGGSNISSIGQMSGAKIQLNDAQSGGSDCVVEIRGSSEQMNAAQNLLQTFIASAVQSLNARQQQSPYASAGHNFNQRQHHDPYASSAQNLNLQQHPYAATAVQKQQQDPYASAPPNFNQQQDLYAAAVQKPQEQQHQDPYASAVQNFNQQEQLPQPQQDPYTSALQNFNQQKDAYASAVQQQQDPYASVVQHQQQDPYASAPHNYNQQQQDQYAGAAHTQQQDLYASGLQHVNSQQQVHYAAAAQKPQQLDPYASAGQQQQQLDDPYASAVLQPQPQDPYASGLQASAQQQDAYASAVQNYNQQQQDLYAPGVQNPNAQQQQGSYDPSAQSYESQQQGPYQY</sequence>
<dbReference type="PANTHER" id="PTHR10288">
    <property type="entry name" value="KH DOMAIN CONTAINING RNA BINDING PROTEIN"/>
    <property type="match status" value="1"/>
</dbReference>
<accession>A0A7J7NF87</accession>
<evidence type="ECO:0000313" key="5">
    <source>
        <dbReference type="EMBL" id="KAF6165733.1"/>
    </source>
</evidence>
<dbReference type="Proteomes" id="UP000541444">
    <property type="component" value="Unassembled WGS sequence"/>
</dbReference>
<dbReference type="CDD" id="cd22460">
    <property type="entry name" value="KH-I_PEPPER_rpt2_like"/>
    <property type="match status" value="2"/>
</dbReference>
<feature type="compositionally biased region" description="Polar residues" evidence="3">
    <location>
        <begin position="872"/>
        <end position="900"/>
    </location>
</feature>
<dbReference type="EMBL" id="JACGCM010000816">
    <property type="protein sequence ID" value="KAF6165733.1"/>
    <property type="molecule type" value="Genomic_DNA"/>
</dbReference>
<dbReference type="Gene3D" id="3.30.1370.10">
    <property type="entry name" value="K Homology domain, type 1"/>
    <property type="match status" value="3"/>
</dbReference>
<feature type="domain" description="K Homology" evidence="4">
    <location>
        <begin position="44"/>
        <end position="114"/>
    </location>
</feature>
<gene>
    <name evidence="5" type="ORF">GIB67_012630</name>
</gene>
<dbReference type="GO" id="GO:0003723">
    <property type="term" value="F:RNA binding"/>
    <property type="evidence" value="ECO:0007669"/>
    <property type="project" value="UniProtKB-UniRule"/>
</dbReference>
<reference evidence="5 6" key="1">
    <citation type="journal article" date="2020" name="IScience">
        <title>Genome Sequencing of the Endangered Kingdonia uniflora (Circaeasteraceae, Ranunculales) Reveals Potential Mechanisms of Evolutionary Specialization.</title>
        <authorList>
            <person name="Sun Y."/>
            <person name="Deng T."/>
            <person name="Zhang A."/>
            <person name="Moore M.J."/>
            <person name="Landis J.B."/>
            <person name="Lin N."/>
            <person name="Zhang H."/>
            <person name="Zhang X."/>
            <person name="Huang J."/>
            <person name="Zhang X."/>
            <person name="Sun H."/>
            <person name="Wang H."/>
        </authorList>
    </citation>
    <scope>NUCLEOTIDE SEQUENCE [LARGE SCALE GENOMIC DNA]</scope>
    <source>
        <strain evidence="5">TB1705</strain>
        <tissue evidence="5">Leaf</tissue>
    </source>
</reference>
<feature type="region of interest" description="Disordered" evidence="3">
    <location>
        <begin position="757"/>
        <end position="777"/>
    </location>
</feature>
<evidence type="ECO:0000313" key="6">
    <source>
        <dbReference type="Proteomes" id="UP000541444"/>
    </source>
</evidence>
<feature type="region of interest" description="Disordered" evidence="3">
    <location>
        <begin position="1"/>
        <end position="43"/>
    </location>
</feature>
<evidence type="ECO:0000256" key="2">
    <source>
        <dbReference type="PROSITE-ProRule" id="PRU00117"/>
    </source>
</evidence>
<dbReference type="SUPFAM" id="SSF54791">
    <property type="entry name" value="Eukaryotic type KH-domain (KH-domain type I)"/>
    <property type="match status" value="5"/>
</dbReference>
<dbReference type="Pfam" id="PF00013">
    <property type="entry name" value="KH_1"/>
    <property type="match status" value="5"/>
</dbReference>